<dbReference type="Pfam" id="PF09822">
    <property type="entry name" value="ABC_transp_aux"/>
    <property type="match status" value="1"/>
</dbReference>
<keyword evidence="1" id="KW-1133">Transmembrane helix</keyword>
<keyword evidence="5" id="KW-1185">Reference proteome</keyword>
<feature type="transmembrane region" description="Helical" evidence="1">
    <location>
        <begin position="444"/>
        <end position="466"/>
    </location>
</feature>
<accession>A0AAX3LYQ2</accession>
<keyword evidence="1" id="KW-0812">Transmembrane</keyword>
<dbReference type="Gene3D" id="3.40.30.10">
    <property type="entry name" value="Glutaredoxin"/>
    <property type="match status" value="1"/>
</dbReference>
<evidence type="ECO:0000259" key="2">
    <source>
        <dbReference type="Pfam" id="PF09822"/>
    </source>
</evidence>
<proteinExistence type="predicted"/>
<organism evidence="4 5">
    <name type="scientific">Paenibacillus kyungheensis</name>
    <dbReference type="NCBI Taxonomy" id="1452732"/>
    <lineage>
        <taxon>Bacteria</taxon>
        <taxon>Bacillati</taxon>
        <taxon>Bacillota</taxon>
        <taxon>Bacilli</taxon>
        <taxon>Bacillales</taxon>
        <taxon>Paenibacillaceae</taxon>
        <taxon>Paenibacillus</taxon>
    </lineage>
</organism>
<dbReference type="EMBL" id="CP117416">
    <property type="protein sequence ID" value="WCT54972.1"/>
    <property type="molecule type" value="Genomic_DNA"/>
</dbReference>
<dbReference type="Pfam" id="PF23357">
    <property type="entry name" value="DUF7088"/>
    <property type="match status" value="1"/>
</dbReference>
<reference evidence="4 5" key="1">
    <citation type="submission" date="2023-02" db="EMBL/GenBank/DDBJ databases">
        <title>Genome sequence of Paenibacillus kyungheensis KACC 18744.</title>
        <authorList>
            <person name="Kim S."/>
            <person name="Heo J."/>
            <person name="Kwon S.-W."/>
        </authorList>
    </citation>
    <scope>NUCLEOTIDE SEQUENCE [LARGE SCALE GENOMIC DNA]</scope>
    <source>
        <strain evidence="4 5">KACC 18744</strain>
    </source>
</reference>
<keyword evidence="1" id="KW-0472">Membrane</keyword>
<dbReference type="RefSeq" id="WP_273613433.1">
    <property type="nucleotide sequence ID" value="NZ_CP117416.1"/>
</dbReference>
<feature type="transmembrane region" description="Helical" evidence="1">
    <location>
        <begin position="12"/>
        <end position="32"/>
    </location>
</feature>
<dbReference type="KEGG" id="pka:PQ456_17550"/>
<dbReference type="AlphaFoldDB" id="A0AAX3LYQ2"/>
<evidence type="ECO:0000313" key="4">
    <source>
        <dbReference type="EMBL" id="WCT54972.1"/>
    </source>
</evidence>
<gene>
    <name evidence="4" type="ORF">PQ456_17550</name>
</gene>
<dbReference type="InterPro" id="IPR019196">
    <property type="entry name" value="ABC_transp_unknown"/>
</dbReference>
<feature type="domain" description="DUF7088" evidence="3">
    <location>
        <begin position="40"/>
        <end position="125"/>
    </location>
</feature>
<feature type="domain" description="ABC-type uncharacterised transport system" evidence="2">
    <location>
        <begin position="178"/>
        <end position="376"/>
    </location>
</feature>
<name>A0AAX3LYQ2_9BACL</name>
<evidence type="ECO:0000313" key="5">
    <source>
        <dbReference type="Proteomes" id="UP001220509"/>
    </source>
</evidence>
<sequence>MKKWIQGTNAVVFSVAVIGIFIILTLFLNSIGTFQVDLTKNKQYTLSDQTITTLQGLDQNVEALVFLNSQDAEVYTREVTDLLAEYHKVNSKLEVKTYDLLTNPTLAKQYGVTESAVVLKKGDTTKIVPVYDMFADGAGASDMSAESAEASASYQFSGEEKLTSGLLSLSSSTTHKAYLLNGHNEFATTDMSTLMNHLKEEHITISDLSLLQEGSIPKDANLLMIIGPQNDLSDGETKLIKQYLNNGGKLFLSLGFNEKMSSSWKNLDSLMSMYGVKDTHAVAVEPKDTSLYDPLTIIPDYGQHEITAKLAANKLYTMMSLSIGLQLEAVKGWTTTPLLTSSSNSYGETNLSGLLESKTERDTKDLAGPFDLGFAVADAKGEPKAVILGGSTFMMDQEIVQQANLDFALNSINDLLGNSNKITIRPQEQEQYQTANLSLSQAKIIFIGTVIVFPLLFVIVGIVLWWRRRRG</sequence>
<evidence type="ECO:0000256" key="1">
    <source>
        <dbReference type="SAM" id="Phobius"/>
    </source>
</evidence>
<dbReference type="InterPro" id="IPR055396">
    <property type="entry name" value="DUF7088"/>
</dbReference>
<dbReference type="Proteomes" id="UP001220509">
    <property type="component" value="Chromosome"/>
</dbReference>
<protein>
    <submittedName>
        <fullName evidence="4">GldG family protein</fullName>
    </submittedName>
</protein>
<evidence type="ECO:0000259" key="3">
    <source>
        <dbReference type="Pfam" id="PF23357"/>
    </source>
</evidence>